<name>A0ABV7JEJ2_9SPHI</name>
<comment type="caution">
    <text evidence="1">The sequence shown here is derived from an EMBL/GenBank/DDBJ whole genome shotgun (WGS) entry which is preliminary data.</text>
</comment>
<accession>A0ABV7JEJ2</accession>
<gene>
    <name evidence="1" type="ORF">ACFOET_02560</name>
</gene>
<proteinExistence type="predicted"/>
<evidence type="ECO:0000313" key="1">
    <source>
        <dbReference type="EMBL" id="MFC3196489.1"/>
    </source>
</evidence>
<organism evidence="1 2">
    <name type="scientific">Parapedobacter deserti</name>
    <dbReference type="NCBI Taxonomy" id="1912957"/>
    <lineage>
        <taxon>Bacteria</taxon>
        <taxon>Pseudomonadati</taxon>
        <taxon>Bacteroidota</taxon>
        <taxon>Sphingobacteriia</taxon>
        <taxon>Sphingobacteriales</taxon>
        <taxon>Sphingobacteriaceae</taxon>
        <taxon>Parapedobacter</taxon>
    </lineage>
</organism>
<reference evidence="2" key="1">
    <citation type="journal article" date="2019" name="Int. J. Syst. Evol. Microbiol.">
        <title>The Global Catalogue of Microorganisms (GCM) 10K type strain sequencing project: providing services to taxonomists for standard genome sequencing and annotation.</title>
        <authorList>
            <consortium name="The Broad Institute Genomics Platform"/>
            <consortium name="The Broad Institute Genome Sequencing Center for Infectious Disease"/>
            <person name="Wu L."/>
            <person name="Ma J."/>
        </authorList>
    </citation>
    <scope>NUCLEOTIDE SEQUENCE [LARGE SCALE GENOMIC DNA]</scope>
    <source>
        <strain evidence="2">KCTC 52416</strain>
    </source>
</reference>
<sequence length="103" mass="11655">MPSADKLKARLIKFHKAHGSDAYINLFKDPKLIVLEEELIPSGYFKTPRDVAEVQQHCRETYGYNYPSATSTLNTAVEKGWLVKDQKTSPMKYKQGPKAPKGD</sequence>
<dbReference type="RefSeq" id="WP_379019250.1">
    <property type="nucleotide sequence ID" value="NZ_JBHRTA010000008.1"/>
</dbReference>
<protein>
    <submittedName>
        <fullName evidence="1">Uncharacterized protein</fullName>
    </submittedName>
</protein>
<keyword evidence="2" id="KW-1185">Reference proteome</keyword>
<dbReference type="EMBL" id="JBHRTA010000008">
    <property type="protein sequence ID" value="MFC3196489.1"/>
    <property type="molecule type" value="Genomic_DNA"/>
</dbReference>
<dbReference type="Proteomes" id="UP001595526">
    <property type="component" value="Unassembled WGS sequence"/>
</dbReference>
<evidence type="ECO:0000313" key="2">
    <source>
        <dbReference type="Proteomes" id="UP001595526"/>
    </source>
</evidence>